<feature type="transmembrane region" description="Helical" evidence="7">
    <location>
        <begin position="115"/>
        <end position="134"/>
    </location>
</feature>
<keyword evidence="10" id="KW-1185">Reference proteome</keyword>
<feature type="domain" description="ABC transmembrane type-1" evidence="8">
    <location>
        <begin position="79"/>
        <end position="287"/>
    </location>
</feature>
<evidence type="ECO:0000313" key="10">
    <source>
        <dbReference type="Proteomes" id="UP000631576"/>
    </source>
</evidence>
<dbReference type="SUPFAM" id="SSF161098">
    <property type="entry name" value="MetI-like"/>
    <property type="match status" value="1"/>
</dbReference>
<feature type="transmembrane region" description="Helical" evidence="7">
    <location>
        <begin position="16"/>
        <end position="37"/>
    </location>
</feature>
<dbReference type="InterPro" id="IPR035906">
    <property type="entry name" value="MetI-like_sf"/>
</dbReference>
<dbReference type="EMBL" id="JACOPE010000001">
    <property type="protein sequence ID" value="MBC5682990.1"/>
    <property type="molecule type" value="Genomic_DNA"/>
</dbReference>
<dbReference type="CDD" id="cd06261">
    <property type="entry name" value="TM_PBP2"/>
    <property type="match status" value="1"/>
</dbReference>
<dbReference type="RefSeq" id="WP_118688178.1">
    <property type="nucleotide sequence ID" value="NZ_JACOPE010000001.1"/>
</dbReference>
<dbReference type="PANTHER" id="PTHR43744">
    <property type="entry name" value="ABC TRANSPORTER PERMEASE PROTEIN MG189-RELATED-RELATED"/>
    <property type="match status" value="1"/>
</dbReference>
<dbReference type="PROSITE" id="PS50928">
    <property type="entry name" value="ABC_TM1"/>
    <property type="match status" value="1"/>
</dbReference>
<feature type="transmembrane region" description="Helical" evidence="7">
    <location>
        <begin position="146"/>
        <end position="164"/>
    </location>
</feature>
<feature type="transmembrane region" description="Helical" evidence="7">
    <location>
        <begin position="190"/>
        <end position="215"/>
    </location>
</feature>
<reference evidence="9 10" key="1">
    <citation type="submission" date="2020-08" db="EMBL/GenBank/DDBJ databases">
        <title>Genome public.</title>
        <authorList>
            <person name="Liu C."/>
            <person name="Sun Q."/>
        </authorList>
    </citation>
    <scope>NUCLEOTIDE SEQUENCE [LARGE SCALE GENOMIC DNA]</scope>
    <source>
        <strain evidence="9 10">NSJ-13</strain>
    </source>
</reference>
<evidence type="ECO:0000313" key="9">
    <source>
        <dbReference type="EMBL" id="MBC5682990.1"/>
    </source>
</evidence>
<dbReference type="Gene3D" id="1.10.3720.10">
    <property type="entry name" value="MetI-like"/>
    <property type="match status" value="1"/>
</dbReference>
<evidence type="ECO:0000256" key="5">
    <source>
        <dbReference type="ARBA" id="ARBA00022989"/>
    </source>
</evidence>
<dbReference type="InterPro" id="IPR000515">
    <property type="entry name" value="MetI-like"/>
</dbReference>
<protein>
    <submittedName>
        <fullName evidence="9">Carbohydrate ABC transporter permease</fullName>
    </submittedName>
</protein>
<evidence type="ECO:0000256" key="4">
    <source>
        <dbReference type="ARBA" id="ARBA00022692"/>
    </source>
</evidence>
<keyword evidence="6 7" id="KW-0472">Membrane</keyword>
<organism evidence="9 10">
    <name type="scientific">Ruminococcus hominis</name>
    <dbReference type="NCBI Taxonomy" id="2763065"/>
    <lineage>
        <taxon>Bacteria</taxon>
        <taxon>Bacillati</taxon>
        <taxon>Bacillota</taxon>
        <taxon>Clostridia</taxon>
        <taxon>Eubacteriales</taxon>
        <taxon>Oscillospiraceae</taxon>
        <taxon>Ruminococcus</taxon>
    </lineage>
</organism>
<evidence type="ECO:0000256" key="1">
    <source>
        <dbReference type="ARBA" id="ARBA00004651"/>
    </source>
</evidence>
<name>A0ABR7G7Z4_9FIRM</name>
<feature type="transmembrane region" description="Helical" evidence="7">
    <location>
        <begin position="268"/>
        <end position="287"/>
    </location>
</feature>
<keyword evidence="4 7" id="KW-0812">Transmembrane</keyword>
<proteinExistence type="inferred from homology"/>
<comment type="similarity">
    <text evidence="7">Belongs to the binding-protein-dependent transport system permease family.</text>
</comment>
<keyword evidence="3" id="KW-1003">Cell membrane</keyword>
<evidence type="ECO:0000256" key="2">
    <source>
        <dbReference type="ARBA" id="ARBA00022448"/>
    </source>
</evidence>
<evidence type="ECO:0000256" key="6">
    <source>
        <dbReference type="ARBA" id="ARBA00023136"/>
    </source>
</evidence>
<dbReference type="Proteomes" id="UP000631576">
    <property type="component" value="Unassembled WGS sequence"/>
</dbReference>
<keyword evidence="5 7" id="KW-1133">Transmembrane helix</keyword>
<evidence type="ECO:0000259" key="8">
    <source>
        <dbReference type="PROSITE" id="PS50928"/>
    </source>
</evidence>
<keyword evidence="2 7" id="KW-0813">Transport</keyword>
<accession>A0ABR7G7Z4</accession>
<feature type="transmembrane region" description="Helical" evidence="7">
    <location>
        <begin position="76"/>
        <end position="103"/>
    </location>
</feature>
<evidence type="ECO:0000256" key="3">
    <source>
        <dbReference type="ARBA" id="ARBA00022475"/>
    </source>
</evidence>
<evidence type="ECO:0000256" key="7">
    <source>
        <dbReference type="RuleBase" id="RU363032"/>
    </source>
</evidence>
<comment type="caution">
    <text evidence="9">The sequence shown here is derived from an EMBL/GenBank/DDBJ whole genome shotgun (WGS) entry which is preliminary data.</text>
</comment>
<gene>
    <name evidence="9" type="ORF">H8S40_05300</name>
</gene>
<comment type="subcellular location">
    <subcellularLocation>
        <location evidence="1 7">Cell membrane</location>
        <topology evidence="1 7">Multi-pass membrane protein</topology>
    </subcellularLocation>
</comment>
<sequence>MEDSSVKSTGDKAYQVLIFAILTILALCALLPFLLLVSSSLTENATLLKEGYSFLPRDFTLYAYTYLFKSNATKVFQAYGITFFITIVGTAISLLIGPMLGWVLSRKDYKRAKPLTFMVFFTMLFNGGVVPSYIMYTQVFHMKNSILALLIPTLLFNGFYIILYKNNFASNIHPALIEAAKIDGAGELYIYFKIVLPLSLPILATIGLMVGLGYWNDWTNGLYYISDTKLYSLQQFLKSIIDNINTLATMATSADAAAAVAKMPGTSIRMAMAVIGVIPIMVLYPFFQKAFIAGISLGGVKE</sequence>
<dbReference type="PANTHER" id="PTHR43744:SF9">
    <property type="entry name" value="POLYGALACTURONAN_RHAMNOGALACTURONAN TRANSPORT SYSTEM PERMEASE PROTEIN YTCP"/>
    <property type="match status" value="1"/>
</dbReference>
<dbReference type="Pfam" id="PF00528">
    <property type="entry name" value="BPD_transp_1"/>
    <property type="match status" value="1"/>
</dbReference>